<dbReference type="CDD" id="cd03801">
    <property type="entry name" value="GT4_PimA-like"/>
    <property type="match status" value="1"/>
</dbReference>
<dbReference type="PANTHER" id="PTHR45947:SF3">
    <property type="entry name" value="SULFOQUINOVOSYL TRANSFERASE SQD2"/>
    <property type="match status" value="1"/>
</dbReference>
<dbReference type="InterPro" id="IPR028098">
    <property type="entry name" value="Glyco_trans_4-like_N"/>
</dbReference>
<dbReference type="InterPro" id="IPR050194">
    <property type="entry name" value="Glycosyltransferase_grp1"/>
</dbReference>
<feature type="domain" description="Glycosyl transferase family 1" evidence="3">
    <location>
        <begin position="203"/>
        <end position="344"/>
    </location>
</feature>
<reference evidence="5 6" key="1">
    <citation type="submission" date="2018-03" db="EMBL/GenBank/DDBJ databases">
        <title>Aquarubrobacter algicola gen. nov., sp. nov., a novel actinobacterium isolated from shallow eutrophic lake during the end of cyanobacterial harmful algal blooms.</title>
        <authorList>
            <person name="Chun S.J."/>
        </authorList>
    </citation>
    <scope>NUCLEOTIDE SEQUENCE [LARGE SCALE GENOMIC DNA]</scope>
    <source>
        <strain evidence="5 6">Seoho-28</strain>
    </source>
</reference>
<dbReference type="InterPro" id="IPR001296">
    <property type="entry name" value="Glyco_trans_1"/>
</dbReference>
<feature type="domain" description="Glycosyltransferase subfamily 4-like N-terminal" evidence="4">
    <location>
        <begin position="16"/>
        <end position="184"/>
    </location>
</feature>
<dbReference type="Gene3D" id="3.40.50.2000">
    <property type="entry name" value="Glycogen Phosphorylase B"/>
    <property type="match status" value="2"/>
</dbReference>
<dbReference type="Proteomes" id="UP000240739">
    <property type="component" value="Unassembled WGS sequence"/>
</dbReference>
<keyword evidence="2 5" id="KW-0808">Transferase</keyword>
<keyword evidence="6" id="KW-1185">Reference proteome</keyword>
<dbReference type="RefSeq" id="WP_107568533.1">
    <property type="nucleotide sequence ID" value="NZ_PYYB01000001.1"/>
</dbReference>
<proteinExistence type="predicted"/>
<dbReference type="AlphaFoldDB" id="A0A2T4UKW7"/>
<dbReference type="Pfam" id="PF13579">
    <property type="entry name" value="Glyco_trans_4_4"/>
    <property type="match status" value="1"/>
</dbReference>
<comment type="caution">
    <text evidence="5">The sequence shown here is derived from an EMBL/GenBank/DDBJ whole genome shotgun (WGS) entry which is preliminary data.</text>
</comment>
<evidence type="ECO:0000313" key="5">
    <source>
        <dbReference type="EMBL" id="PTL59889.1"/>
    </source>
</evidence>
<evidence type="ECO:0000259" key="4">
    <source>
        <dbReference type="Pfam" id="PF13579"/>
    </source>
</evidence>
<evidence type="ECO:0000256" key="1">
    <source>
        <dbReference type="ARBA" id="ARBA00022676"/>
    </source>
</evidence>
<dbReference type="EMBL" id="PYYB01000001">
    <property type="protein sequence ID" value="PTL59889.1"/>
    <property type="molecule type" value="Genomic_DNA"/>
</dbReference>
<evidence type="ECO:0000313" key="6">
    <source>
        <dbReference type="Proteomes" id="UP000240739"/>
    </source>
</evidence>
<accession>A0A2T4UKW7</accession>
<gene>
    <name evidence="5" type="ORF">C7Y72_09630</name>
</gene>
<dbReference type="GO" id="GO:0016757">
    <property type="term" value="F:glycosyltransferase activity"/>
    <property type="evidence" value="ECO:0007669"/>
    <property type="project" value="UniProtKB-KW"/>
</dbReference>
<keyword evidence="1" id="KW-0328">Glycosyltransferase</keyword>
<evidence type="ECO:0000256" key="2">
    <source>
        <dbReference type="ARBA" id="ARBA00022679"/>
    </source>
</evidence>
<sequence length="381" mass="41401">MRICLVYDCLFPWTVGGAERWMRSLAEALAAEGHEITYLTRLQWDDTDAPAIPGVTVIPVSRREELYGPDGNRTIGEPVRFGIGVLRHLARHGSEYDVVHTCSFPYFSLLAAATVRRRAGYRLVTDWFEVWSDSYWTAYVGGPKAQVARRIQRACARVRQDAFCFSDLHARRLREIGVRREPTVLRGLFPGSTDRPQPAPASSTVVFAGRFIPEKRVPAIPPAIALAAEEVPELRARIFGDGPQRAELDAAIAALPDPGLVDAPGFAPGEEVDAAFRSALCTILPSSREGYGLVVVESSAVGVPAIVVRGEDNAAVELVEDGVNGVIADSPAPQHLAGAIVRVHRGGAALRESTADWFARNAEDLALRTSLERVVERYAGG</sequence>
<dbReference type="SUPFAM" id="SSF53756">
    <property type="entry name" value="UDP-Glycosyltransferase/glycogen phosphorylase"/>
    <property type="match status" value="1"/>
</dbReference>
<dbReference type="Pfam" id="PF00534">
    <property type="entry name" value="Glycos_transf_1"/>
    <property type="match status" value="1"/>
</dbReference>
<evidence type="ECO:0000259" key="3">
    <source>
        <dbReference type="Pfam" id="PF00534"/>
    </source>
</evidence>
<dbReference type="PANTHER" id="PTHR45947">
    <property type="entry name" value="SULFOQUINOVOSYL TRANSFERASE SQD2"/>
    <property type="match status" value="1"/>
</dbReference>
<dbReference type="GO" id="GO:1901137">
    <property type="term" value="P:carbohydrate derivative biosynthetic process"/>
    <property type="evidence" value="ECO:0007669"/>
    <property type="project" value="UniProtKB-ARBA"/>
</dbReference>
<protein>
    <submittedName>
        <fullName evidence="5">Glycosyl transferase family 1</fullName>
    </submittedName>
</protein>
<organism evidence="5 6">
    <name type="scientific">Paraconexibacter algicola</name>
    <dbReference type="NCBI Taxonomy" id="2133960"/>
    <lineage>
        <taxon>Bacteria</taxon>
        <taxon>Bacillati</taxon>
        <taxon>Actinomycetota</taxon>
        <taxon>Thermoleophilia</taxon>
        <taxon>Solirubrobacterales</taxon>
        <taxon>Paraconexibacteraceae</taxon>
        <taxon>Paraconexibacter</taxon>
    </lineage>
</organism>
<name>A0A2T4UKW7_9ACTN</name>
<dbReference type="OrthoDB" id="9806887at2"/>